<gene>
    <name evidence="1" type="ORF">HID58_074213</name>
</gene>
<evidence type="ECO:0000313" key="1">
    <source>
        <dbReference type="EMBL" id="KAH0867191.1"/>
    </source>
</evidence>
<keyword evidence="2" id="KW-1185">Reference proteome</keyword>
<accession>A0ABQ7YJ39</accession>
<comment type="caution">
    <text evidence="1">The sequence shown here is derived from an EMBL/GenBank/DDBJ whole genome shotgun (WGS) entry which is preliminary data.</text>
</comment>
<dbReference type="EMBL" id="JAGKQM010000017">
    <property type="protein sequence ID" value="KAH0867191.1"/>
    <property type="molecule type" value="Genomic_DNA"/>
</dbReference>
<protein>
    <submittedName>
        <fullName evidence="1">Uncharacterized protein</fullName>
    </submittedName>
</protein>
<reference evidence="1 2" key="1">
    <citation type="submission" date="2021-05" db="EMBL/GenBank/DDBJ databases">
        <title>Genome Assembly of Synthetic Allotetraploid Brassica napus Reveals Homoeologous Exchanges between Subgenomes.</title>
        <authorList>
            <person name="Davis J.T."/>
        </authorList>
    </citation>
    <scope>NUCLEOTIDE SEQUENCE [LARGE SCALE GENOMIC DNA]</scope>
    <source>
        <strain evidence="2">cv. Da-Ae</strain>
        <tissue evidence="1">Seedling</tissue>
    </source>
</reference>
<evidence type="ECO:0000313" key="2">
    <source>
        <dbReference type="Proteomes" id="UP000824890"/>
    </source>
</evidence>
<proteinExistence type="predicted"/>
<organism evidence="1 2">
    <name type="scientific">Brassica napus</name>
    <name type="common">Rape</name>
    <dbReference type="NCBI Taxonomy" id="3708"/>
    <lineage>
        <taxon>Eukaryota</taxon>
        <taxon>Viridiplantae</taxon>
        <taxon>Streptophyta</taxon>
        <taxon>Embryophyta</taxon>
        <taxon>Tracheophyta</taxon>
        <taxon>Spermatophyta</taxon>
        <taxon>Magnoliopsida</taxon>
        <taxon>eudicotyledons</taxon>
        <taxon>Gunneridae</taxon>
        <taxon>Pentapetalae</taxon>
        <taxon>rosids</taxon>
        <taxon>malvids</taxon>
        <taxon>Brassicales</taxon>
        <taxon>Brassicaceae</taxon>
        <taxon>Brassiceae</taxon>
        <taxon>Brassica</taxon>
    </lineage>
</organism>
<feature type="non-terminal residue" evidence="1">
    <location>
        <position position="126"/>
    </location>
</feature>
<sequence>MELLNLLHHSVVSAHPQSNTVMAAPLVHSRASPPRLYSSIRCALSLLSLAVPVHSVLSVFHISVLKDAITLIIEQGISDVVIVEDDDKNAAGKGRNLQVLRDIGNVVRQNHPKNNDPAKRALMCTT</sequence>
<dbReference type="Proteomes" id="UP000824890">
    <property type="component" value="Unassembled WGS sequence"/>
</dbReference>
<name>A0ABQ7YJ39_BRANA</name>